<dbReference type="Pfam" id="PF04879">
    <property type="entry name" value="Molybdop_Fe4S4"/>
    <property type="match status" value="1"/>
</dbReference>
<reference evidence="10" key="1">
    <citation type="journal article" date="2019" name="Int. J. Syst. Evol. Microbiol.">
        <title>The Global Catalogue of Microorganisms (GCM) 10K type strain sequencing project: providing services to taxonomists for standard genome sequencing and annotation.</title>
        <authorList>
            <consortium name="The Broad Institute Genomics Platform"/>
            <consortium name="The Broad Institute Genome Sequencing Center for Infectious Disease"/>
            <person name="Wu L."/>
            <person name="Ma J."/>
        </authorList>
    </citation>
    <scope>NUCLEOTIDE SEQUENCE [LARGE SCALE GENOMIC DNA]</scope>
    <source>
        <strain evidence="10">CGMCC 1.6964</strain>
    </source>
</reference>
<protein>
    <submittedName>
        <fullName evidence="9">Oxidoreductase YoaE</fullName>
    </submittedName>
</protein>
<dbReference type="Gene3D" id="3.30.2070.10">
    <property type="entry name" value="Formate dehydrogenase/DMSO reductase"/>
    <property type="match status" value="1"/>
</dbReference>
<keyword evidence="5" id="KW-0560">Oxidoreductase</keyword>
<dbReference type="InterPro" id="IPR009010">
    <property type="entry name" value="Asp_de-COase-like_dom_sf"/>
</dbReference>
<evidence type="ECO:0000256" key="2">
    <source>
        <dbReference type="ARBA" id="ARBA00010312"/>
    </source>
</evidence>
<dbReference type="PANTHER" id="PTHR43742:SF6">
    <property type="entry name" value="OXIDOREDUCTASE YYAE-RELATED"/>
    <property type="match status" value="1"/>
</dbReference>
<comment type="similarity">
    <text evidence="2">Belongs to the prokaryotic molybdopterin-containing oxidoreductase family.</text>
</comment>
<dbReference type="Gene3D" id="3.40.50.740">
    <property type="match status" value="1"/>
</dbReference>
<evidence type="ECO:0000313" key="9">
    <source>
        <dbReference type="EMBL" id="GGN93501.1"/>
    </source>
</evidence>
<evidence type="ECO:0000256" key="4">
    <source>
        <dbReference type="ARBA" id="ARBA00022723"/>
    </source>
</evidence>
<dbReference type="EMBL" id="BMLN01000002">
    <property type="protein sequence ID" value="GGN93501.1"/>
    <property type="molecule type" value="Genomic_DNA"/>
</dbReference>
<dbReference type="Pfam" id="PF00384">
    <property type="entry name" value="Molybdopterin"/>
    <property type="match status" value="1"/>
</dbReference>
<keyword evidence="7" id="KW-0411">Iron-sulfur</keyword>
<evidence type="ECO:0000259" key="8">
    <source>
        <dbReference type="PROSITE" id="PS51669"/>
    </source>
</evidence>
<gene>
    <name evidence="9" type="primary">yoaE</name>
    <name evidence="9" type="ORF">GCM10010969_07320</name>
</gene>
<keyword evidence="6" id="KW-0408">Iron</keyword>
<dbReference type="InterPro" id="IPR006656">
    <property type="entry name" value="Mopterin_OxRdtase"/>
</dbReference>
<accession>A0ABQ2KUF2</accession>
<dbReference type="InterPro" id="IPR006655">
    <property type="entry name" value="Mopterin_OxRdtase_prok_CS"/>
</dbReference>
<organism evidence="9 10">
    <name type="scientific">Saccharibacillus kuerlensis</name>
    <dbReference type="NCBI Taxonomy" id="459527"/>
    <lineage>
        <taxon>Bacteria</taxon>
        <taxon>Bacillati</taxon>
        <taxon>Bacillota</taxon>
        <taxon>Bacilli</taxon>
        <taxon>Bacillales</taxon>
        <taxon>Paenibacillaceae</taxon>
        <taxon>Saccharibacillus</taxon>
    </lineage>
</organism>
<dbReference type="PANTHER" id="PTHR43742">
    <property type="entry name" value="TRIMETHYLAMINE-N-OXIDE REDUCTASE"/>
    <property type="match status" value="1"/>
</dbReference>
<dbReference type="CDD" id="cd02766">
    <property type="entry name" value="MopB_3"/>
    <property type="match status" value="1"/>
</dbReference>
<dbReference type="InterPro" id="IPR050612">
    <property type="entry name" value="Prok_Mopterin_Oxidored"/>
</dbReference>
<dbReference type="Gene3D" id="3.40.228.10">
    <property type="entry name" value="Dimethylsulfoxide Reductase, domain 2"/>
    <property type="match status" value="1"/>
</dbReference>
<keyword evidence="10" id="KW-1185">Reference proteome</keyword>
<comment type="caution">
    <text evidence="9">The sequence shown here is derived from an EMBL/GenBank/DDBJ whole genome shotgun (WGS) entry which is preliminary data.</text>
</comment>
<dbReference type="PROSITE" id="PS00490">
    <property type="entry name" value="MOLYBDOPTERIN_PROK_2"/>
    <property type="match status" value="1"/>
</dbReference>
<dbReference type="CDD" id="cd02786">
    <property type="entry name" value="MopB_CT_3"/>
    <property type="match status" value="1"/>
</dbReference>
<keyword evidence="4" id="KW-0479">Metal-binding</keyword>
<name>A0ABQ2KUF2_9BACL</name>
<dbReference type="Pfam" id="PF01568">
    <property type="entry name" value="Molydop_binding"/>
    <property type="match status" value="1"/>
</dbReference>
<dbReference type="SMART" id="SM00926">
    <property type="entry name" value="Molybdop_Fe4S4"/>
    <property type="match status" value="1"/>
</dbReference>
<evidence type="ECO:0000256" key="5">
    <source>
        <dbReference type="ARBA" id="ARBA00023002"/>
    </source>
</evidence>
<dbReference type="Gene3D" id="2.40.40.20">
    <property type="match status" value="1"/>
</dbReference>
<dbReference type="InterPro" id="IPR006657">
    <property type="entry name" value="MoPterin_dinucl-bd_dom"/>
</dbReference>
<feature type="domain" description="4Fe-4S Mo/W bis-MGD-type" evidence="8">
    <location>
        <begin position="8"/>
        <end position="65"/>
    </location>
</feature>
<dbReference type="PROSITE" id="PS51669">
    <property type="entry name" value="4FE4S_MOW_BIS_MGD"/>
    <property type="match status" value="1"/>
</dbReference>
<evidence type="ECO:0000313" key="10">
    <source>
        <dbReference type="Proteomes" id="UP000606653"/>
    </source>
</evidence>
<sequence length="714" mass="78646">MNMTERPNGVFPAVCPLDCPDTCGLLLHKENGKIVKVTGNPDHPATRGAICNKVRHMAERVHHPERLKYPMKRSGPKGSGEFVRISWSEAISEIADKFREMSTEYGPESILPYSFYGNMGVLNAEGMDRRFFARLGASKLAYTICNSAGNAGWKHTMGFGGGSSPEDTLKAKLFIVWGGNIVSTSMHQAVLMEQARKNGAKVVVIDVHKNLTGRRADWFIPLYPGTDTALALGLMHVLFDRGLTDEKFLAQYTLGHEELREHVKAYTPERVSRITGVPAEDIIRLALLYGETSPSHIHIGNGLQHHDNGGMAVRTVACLPALTGQWVRGGGAMKSNGAYASLNDEALQRPDLRVNPGVRTINMNKLADALLTLTPKVRGLFVFGSNPAVVAPEAERVRQGLMREDLFTVVHELFMTDTAKYADIVLPATSSFENTDLYTSYWHHYVQLQEPVIQPIGESKSNFDMFKMLAEEMGFAEEAFREDEESVICAALDNPDNPYLNGVTLNRLKEERFAELDMSPKQEYLNRLTTPSGKIELYSDTLKALGLPPLPTYMPLEEGFDGENRSTRNTAYPLMFVSPPNHNFLNSTFANVHKHQSMEKEPLLQIHPQDAEARGIEDGQFVEVYNDRGVYTLKASVTELMLPGTVVSQGLWWNNTAEGSAKQGGAGIRGISGRRLANALTSSRTADMGGGATFFSTTVEVRLAAGAEALAKPD</sequence>
<dbReference type="PROSITE" id="PS00932">
    <property type="entry name" value="MOLYBDOPTERIN_PROK_3"/>
    <property type="match status" value="1"/>
</dbReference>
<evidence type="ECO:0000256" key="7">
    <source>
        <dbReference type="ARBA" id="ARBA00023014"/>
    </source>
</evidence>
<dbReference type="SUPFAM" id="SSF53706">
    <property type="entry name" value="Formate dehydrogenase/DMSO reductase, domains 1-3"/>
    <property type="match status" value="1"/>
</dbReference>
<comment type="cofactor">
    <cofactor evidence="1">
        <name>Mo-bis(molybdopterin guanine dinucleotide)</name>
        <dbReference type="ChEBI" id="CHEBI:60539"/>
    </cofactor>
</comment>
<dbReference type="Proteomes" id="UP000606653">
    <property type="component" value="Unassembled WGS sequence"/>
</dbReference>
<evidence type="ECO:0000256" key="3">
    <source>
        <dbReference type="ARBA" id="ARBA00022505"/>
    </source>
</evidence>
<keyword evidence="3" id="KW-0500">Molybdenum</keyword>
<proteinExistence type="inferred from homology"/>
<dbReference type="InterPro" id="IPR006963">
    <property type="entry name" value="Mopterin_OxRdtase_4Fe-4S_dom"/>
</dbReference>
<evidence type="ECO:0000256" key="6">
    <source>
        <dbReference type="ARBA" id="ARBA00023004"/>
    </source>
</evidence>
<dbReference type="Gene3D" id="2.20.25.90">
    <property type="entry name" value="ADC-like domains"/>
    <property type="match status" value="1"/>
</dbReference>
<dbReference type="InterPro" id="IPR037920">
    <property type="entry name" value="YoaE_C"/>
</dbReference>
<dbReference type="SUPFAM" id="SSF50692">
    <property type="entry name" value="ADC-like"/>
    <property type="match status" value="1"/>
</dbReference>
<evidence type="ECO:0000256" key="1">
    <source>
        <dbReference type="ARBA" id="ARBA00001942"/>
    </source>
</evidence>